<dbReference type="AlphaFoldDB" id="A0AAV2IC79"/>
<evidence type="ECO:0000313" key="3">
    <source>
        <dbReference type="Proteomes" id="UP001497497"/>
    </source>
</evidence>
<dbReference type="EMBL" id="CAXITT010000573">
    <property type="protein sequence ID" value="CAL1543757.1"/>
    <property type="molecule type" value="Genomic_DNA"/>
</dbReference>
<dbReference type="Gene3D" id="2.120.10.30">
    <property type="entry name" value="TolB, C-terminal domain"/>
    <property type="match status" value="1"/>
</dbReference>
<protein>
    <recommendedName>
        <fullName evidence="1">EGF-like domain-containing protein</fullName>
    </recommendedName>
</protein>
<evidence type="ECO:0000259" key="1">
    <source>
        <dbReference type="SMART" id="SM00181"/>
    </source>
</evidence>
<organism evidence="2 3">
    <name type="scientific">Lymnaea stagnalis</name>
    <name type="common">Great pond snail</name>
    <name type="synonym">Helix stagnalis</name>
    <dbReference type="NCBI Taxonomy" id="6523"/>
    <lineage>
        <taxon>Eukaryota</taxon>
        <taxon>Metazoa</taxon>
        <taxon>Spiralia</taxon>
        <taxon>Lophotrochozoa</taxon>
        <taxon>Mollusca</taxon>
        <taxon>Gastropoda</taxon>
        <taxon>Heterobranchia</taxon>
        <taxon>Euthyneura</taxon>
        <taxon>Panpulmonata</taxon>
        <taxon>Hygrophila</taxon>
        <taxon>Lymnaeoidea</taxon>
        <taxon>Lymnaeidae</taxon>
        <taxon>Lymnaea</taxon>
    </lineage>
</organism>
<accession>A0AAV2IC79</accession>
<dbReference type="PANTHER" id="PTHR46513">
    <property type="entry name" value="VITELLOGENIN RECEPTOR-LIKE PROTEIN-RELATED-RELATED"/>
    <property type="match status" value="1"/>
</dbReference>
<feature type="non-terminal residue" evidence="2">
    <location>
        <position position="125"/>
    </location>
</feature>
<feature type="domain" description="EGF-like" evidence="1">
    <location>
        <begin position="84"/>
        <end position="125"/>
    </location>
</feature>
<evidence type="ECO:0000313" key="2">
    <source>
        <dbReference type="EMBL" id="CAL1543757.1"/>
    </source>
</evidence>
<name>A0AAV2IC79_LYMST</name>
<dbReference type="Proteomes" id="UP001497497">
    <property type="component" value="Unassembled WGS sequence"/>
</dbReference>
<keyword evidence="3" id="KW-1185">Reference proteome</keyword>
<dbReference type="SMART" id="SM00181">
    <property type="entry name" value="EGF"/>
    <property type="match status" value="1"/>
</dbReference>
<dbReference type="InterPro" id="IPR000742">
    <property type="entry name" value="EGF"/>
</dbReference>
<dbReference type="InterPro" id="IPR050778">
    <property type="entry name" value="Cueball_EGF_LRP_Nidogen"/>
</dbReference>
<comment type="caution">
    <text evidence="2">The sequence shown here is derived from an EMBL/GenBank/DDBJ whole genome shotgun (WGS) entry which is preliminary data.</text>
</comment>
<dbReference type="InterPro" id="IPR011042">
    <property type="entry name" value="6-blade_b-propeller_TolB-like"/>
</dbReference>
<reference evidence="2 3" key="1">
    <citation type="submission" date="2024-04" db="EMBL/GenBank/DDBJ databases">
        <authorList>
            <consortium name="Genoscope - CEA"/>
            <person name="William W."/>
        </authorList>
    </citation>
    <scope>NUCLEOTIDE SEQUENCE [LARGE SCALE GENOMIC DNA]</scope>
</reference>
<proteinExistence type="predicted"/>
<gene>
    <name evidence="2" type="ORF">GSLYS_00017270001</name>
</gene>
<sequence length="125" mass="13826">MLLYRRTVISGGLLIPAPVSVAIFENQVFFADITRLGVMRVDKNDDSVQPKSLQQTYKMDVGVPTAVLAFHHSLYKLTQRASNPCTNSPCQHICALSHTADNSGLGYRCLCKAGYELDYNLNNCT</sequence>